<accession>A0A9P0MLE4</accession>
<evidence type="ECO:0000313" key="3">
    <source>
        <dbReference type="Proteomes" id="UP001152888"/>
    </source>
</evidence>
<dbReference type="PANTHER" id="PTHR47272:SF1">
    <property type="entry name" value="PIGGYBAC TRANSPOSABLE ELEMENT-DERIVED PROTEIN 3-LIKE"/>
    <property type="match status" value="1"/>
</dbReference>
<dbReference type="OrthoDB" id="122438at2759"/>
<keyword evidence="3" id="KW-1185">Reference proteome</keyword>
<dbReference type="Proteomes" id="UP001152888">
    <property type="component" value="Unassembled WGS sequence"/>
</dbReference>
<organism evidence="2 3">
    <name type="scientific">Acanthoscelides obtectus</name>
    <name type="common">Bean weevil</name>
    <name type="synonym">Bruchus obtectus</name>
    <dbReference type="NCBI Taxonomy" id="200917"/>
    <lineage>
        <taxon>Eukaryota</taxon>
        <taxon>Metazoa</taxon>
        <taxon>Ecdysozoa</taxon>
        <taxon>Arthropoda</taxon>
        <taxon>Hexapoda</taxon>
        <taxon>Insecta</taxon>
        <taxon>Pterygota</taxon>
        <taxon>Neoptera</taxon>
        <taxon>Endopterygota</taxon>
        <taxon>Coleoptera</taxon>
        <taxon>Polyphaga</taxon>
        <taxon>Cucujiformia</taxon>
        <taxon>Chrysomeloidea</taxon>
        <taxon>Chrysomelidae</taxon>
        <taxon>Bruchinae</taxon>
        <taxon>Bruchini</taxon>
        <taxon>Acanthoscelides</taxon>
    </lineage>
</organism>
<evidence type="ECO:0000259" key="1">
    <source>
        <dbReference type="Pfam" id="PF13843"/>
    </source>
</evidence>
<gene>
    <name evidence="2" type="ORF">ACAOBT_LOCUS34088</name>
</gene>
<proteinExistence type="predicted"/>
<comment type="caution">
    <text evidence="2">The sequence shown here is derived from an EMBL/GenBank/DDBJ whole genome shotgun (WGS) entry which is preliminary data.</text>
</comment>
<dbReference type="InterPro" id="IPR029526">
    <property type="entry name" value="PGBD"/>
</dbReference>
<dbReference type="Pfam" id="PF13843">
    <property type="entry name" value="DDE_Tnp_1_7"/>
    <property type="match status" value="1"/>
</dbReference>
<protein>
    <recommendedName>
        <fullName evidence="1">PiggyBac transposable element-derived protein domain-containing protein</fullName>
    </recommendedName>
</protein>
<feature type="domain" description="PiggyBac transposable element-derived protein" evidence="1">
    <location>
        <begin position="1"/>
        <end position="100"/>
    </location>
</feature>
<sequence>MALKRYEDIKRYLHFINNEDISPENKDSFIKVRPYLDALLETFATSCTPTEYMAIDEMIIPFKSRSKNKEYIMSKPKKWGFKVWLRASADGNVSKFEIYLRLSGVKIVNSFSFEAISTTKFASFTPAPNSESDNDLDK</sequence>
<reference evidence="2" key="1">
    <citation type="submission" date="2022-03" db="EMBL/GenBank/DDBJ databases">
        <authorList>
            <person name="Sayadi A."/>
        </authorList>
    </citation>
    <scope>NUCLEOTIDE SEQUENCE</scope>
</reference>
<dbReference type="AlphaFoldDB" id="A0A9P0MLE4"/>
<dbReference type="EMBL" id="CAKOFQ010008488">
    <property type="protein sequence ID" value="CAH2014393.1"/>
    <property type="molecule type" value="Genomic_DNA"/>
</dbReference>
<dbReference type="PANTHER" id="PTHR47272">
    <property type="entry name" value="DDE_TNP_1_7 DOMAIN-CONTAINING PROTEIN"/>
    <property type="match status" value="1"/>
</dbReference>
<evidence type="ECO:0000313" key="2">
    <source>
        <dbReference type="EMBL" id="CAH2014393.1"/>
    </source>
</evidence>
<name>A0A9P0MLE4_ACAOB</name>